<dbReference type="Gene3D" id="3.40.50.1110">
    <property type="entry name" value="SGNH hydrolase"/>
    <property type="match status" value="1"/>
</dbReference>
<evidence type="ECO:0000313" key="2">
    <source>
        <dbReference type="EMBL" id="PIZ15192.1"/>
    </source>
</evidence>
<dbReference type="Gene3D" id="2.60.120.260">
    <property type="entry name" value="Galactose-binding domain-like"/>
    <property type="match status" value="1"/>
</dbReference>
<proteinExistence type="predicted"/>
<feature type="signal peptide" evidence="1">
    <location>
        <begin position="1"/>
        <end position="27"/>
    </location>
</feature>
<dbReference type="InterPro" id="IPR036514">
    <property type="entry name" value="SGNH_hydro_sf"/>
</dbReference>
<protein>
    <recommendedName>
        <fullName evidence="4">SGNH hydrolase-type esterase domain-containing protein</fullName>
    </recommendedName>
</protein>
<name>A0A2M7S6P1_9BACT</name>
<reference evidence="3" key="1">
    <citation type="submission" date="2017-09" db="EMBL/GenBank/DDBJ databases">
        <title>Depth-based differentiation of microbial function through sediment-hosted aquifers and enrichment of novel symbionts in the deep terrestrial subsurface.</title>
        <authorList>
            <person name="Probst A.J."/>
            <person name="Ladd B."/>
            <person name="Jarett J.K."/>
            <person name="Geller-Mcgrath D.E."/>
            <person name="Sieber C.M.K."/>
            <person name="Emerson J.B."/>
            <person name="Anantharaman K."/>
            <person name="Thomas B.C."/>
            <person name="Malmstrom R."/>
            <person name="Stieglmeier M."/>
            <person name="Klingl A."/>
            <person name="Woyke T."/>
            <person name="Ryan C.M."/>
            <person name="Banfield J.F."/>
        </authorList>
    </citation>
    <scope>NUCLEOTIDE SEQUENCE [LARGE SCALE GENOMIC DNA]</scope>
</reference>
<dbReference type="Proteomes" id="UP000229307">
    <property type="component" value="Unassembled WGS sequence"/>
</dbReference>
<evidence type="ECO:0000256" key="1">
    <source>
        <dbReference type="SAM" id="SignalP"/>
    </source>
</evidence>
<organism evidence="2 3">
    <name type="scientific">Candidatus Desantisbacteria bacterium CG_4_10_14_0_8_um_filter_48_22</name>
    <dbReference type="NCBI Taxonomy" id="1974543"/>
    <lineage>
        <taxon>Bacteria</taxon>
        <taxon>Candidatus Desantisiibacteriota</taxon>
    </lineage>
</organism>
<evidence type="ECO:0000313" key="3">
    <source>
        <dbReference type="Proteomes" id="UP000229307"/>
    </source>
</evidence>
<feature type="chain" id="PRO_5014669916" description="SGNH hydrolase-type esterase domain-containing protein" evidence="1">
    <location>
        <begin position="28"/>
        <end position="396"/>
    </location>
</feature>
<sequence length="396" mass="43968">MKISARISAIVAAAAILAAAFGFYAVAGEGNEPMTEKFVNFTMRDSLMRSYEVFRKGGEARVAFMGGSVTTREWRNAVMDFLKKKFPGTRFDFIMAGIGGTDANLGAFRLPSDVFGSGKVDLFFLEFAVNGGDVKATEGIIRQAKRLNPDIDIVIMYFACTGYMQDFNAGRVPSWIRQHDKVAEYYGIPVLFLYREVAEHIKADALTWEEFSTDSVHPTSMGCKIYSGCIIDFLKQAWSDPKLAVPAPDTRLPEKLKSSCYENGRYIDINSAKVKSGFASLDNWRPGKTCNFAPPVDVLEATEPGSELSLDFRGTAVGIYTIVGFDAGKIEYSIDGNPFRTKDQFDVYCDQFHRPCYLIFDSNLPEGRHTLVLRVSANKNTKSIGTAVRILKFMAN</sequence>
<dbReference type="PANTHER" id="PTHR34407:SF1">
    <property type="entry name" value="SGNH HYDROLASE-TYPE ESTERASE DOMAIN-CONTAINING PROTEIN"/>
    <property type="match status" value="1"/>
</dbReference>
<evidence type="ECO:0008006" key="4">
    <source>
        <dbReference type="Google" id="ProtNLM"/>
    </source>
</evidence>
<dbReference type="AlphaFoldDB" id="A0A2M7S6P1"/>
<accession>A0A2M7S6P1</accession>
<comment type="caution">
    <text evidence="2">The sequence shown here is derived from an EMBL/GenBank/DDBJ whole genome shotgun (WGS) entry which is preliminary data.</text>
</comment>
<dbReference type="PANTHER" id="PTHR34407">
    <property type="entry name" value="EXPRESSED PROTEIN"/>
    <property type="match status" value="1"/>
</dbReference>
<keyword evidence="1" id="KW-0732">Signal</keyword>
<dbReference type="EMBL" id="PFMR01000278">
    <property type="protein sequence ID" value="PIZ15192.1"/>
    <property type="molecule type" value="Genomic_DNA"/>
</dbReference>
<dbReference type="SUPFAM" id="SSF52266">
    <property type="entry name" value="SGNH hydrolase"/>
    <property type="match status" value="1"/>
</dbReference>
<gene>
    <name evidence="2" type="ORF">COY52_10290</name>
</gene>